<organism evidence="3 4">
    <name type="scientific">Corynascus novoguineensis</name>
    <dbReference type="NCBI Taxonomy" id="1126955"/>
    <lineage>
        <taxon>Eukaryota</taxon>
        <taxon>Fungi</taxon>
        <taxon>Dikarya</taxon>
        <taxon>Ascomycota</taxon>
        <taxon>Pezizomycotina</taxon>
        <taxon>Sordariomycetes</taxon>
        <taxon>Sordariomycetidae</taxon>
        <taxon>Sordariales</taxon>
        <taxon>Chaetomiaceae</taxon>
        <taxon>Corynascus</taxon>
    </lineage>
</organism>
<comment type="caution">
    <text evidence="3">The sequence shown here is derived from an EMBL/GenBank/DDBJ whole genome shotgun (WGS) entry which is preliminary data.</text>
</comment>
<keyword evidence="2" id="KW-0472">Membrane</keyword>
<evidence type="ECO:0000256" key="2">
    <source>
        <dbReference type="SAM" id="Phobius"/>
    </source>
</evidence>
<keyword evidence="2" id="KW-0812">Transmembrane</keyword>
<feature type="transmembrane region" description="Helical" evidence="2">
    <location>
        <begin position="107"/>
        <end position="130"/>
    </location>
</feature>
<proteinExistence type="predicted"/>
<keyword evidence="4" id="KW-1185">Reference proteome</keyword>
<name>A0AAN7HPT7_9PEZI</name>
<dbReference type="Proteomes" id="UP001303647">
    <property type="component" value="Unassembled WGS sequence"/>
</dbReference>
<feature type="transmembrane region" description="Helical" evidence="2">
    <location>
        <begin position="150"/>
        <end position="170"/>
    </location>
</feature>
<reference evidence="3" key="1">
    <citation type="journal article" date="2023" name="Mol. Phylogenet. Evol.">
        <title>Genome-scale phylogeny and comparative genomics of the fungal order Sordariales.</title>
        <authorList>
            <person name="Hensen N."/>
            <person name="Bonometti L."/>
            <person name="Westerberg I."/>
            <person name="Brannstrom I.O."/>
            <person name="Guillou S."/>
            <person name="Cros-Aarteil S."/>
            <person name="Calhoun S."/>
            <person name="Haridas S."/>
            <person name="Kuo A."/>
            <person name="Mondo S."/>
            <person name="Pangilinan J."/>
            <person name="Riley R."/>
            <person name="LaButti K."/>
            <person name="Andreopoulos B."/>
            <person name="Lipzen A."/>
            <person name="Chen C."/>
            <person name="Yan M."/>
            <person name="Daum C."/>
            <person name="Ng V."/>
            <person name="Clum A."/>
            <person name="Steindorff A."/>
            <person name="Ohm R.A."/>
            <person name="Martin F."/>
            <person name="Silar P."/>
            <person name="Natvig D.O."/>
            <person name="Lalanne C."/>
            <person name="Gautier V."/>
            <person name="Ament-Velasquez S.L."/>
            <person name="Kruys A."/>
            <person name="Hutchinson M.I."/>
            <person name="Powell A.J."/>
            <person name="Barry K."/>
            <person name="Miller A.N."/>
            <person name="Grigoriev I.V."/>
            <person name="Debuchy R."/>
            <person name="Gladieux P."/>
            <person name="Hiltunen Thoren M."/>
            <person name="Johannesson H."/>
        </authorList>
    </citation>
    <scope>NUCLEOTIDE SEQUENCE</scope>
    <source>
        <strain evidence="3">CBS 359.72</strain>
    </source>
</reference>
<evidence type="ECO:0000313" key="3">
    <source>
        <dbReference type="EMBL" id="KAK4247084.1"/>
    </source>
</evidence>
<sequence>MATLEEPVFFELSWSILSTIGSSNVLFGLFVGSITNFSPIAAVPIITSMATAIANGLCYYAFYMTTQPLTNQAVASAFADVLWLIQEAGLSFYSYIILSRILNGKQWYIFASSFWTIMLGIVTVRILIAVTRVRFIVGGDINLQTTVNHLHMAYFPLIAVLECISAYYLLSTFAEAKSNVFRRATKIDLFHYLMRSTEIRMALLAVVGIMRAVTYSFQATAQSATNTAGQIDRFAYTMECLFPTMMYIDMLSSKVVYSQSNAYDVSLRTRHDQTTPNRRTRRFVTTSKNDGNCDHIFTTDRPSAHEQAVEITGGRASPSSTSSKGGAGGDRGNNMNRSSSRERIIRRGPSFEYDDRALRPNSPGVELDSVEPAGIQRTVEFGVRASRSRAGGDPSPA</sequence>
<feature type="region of interest" description="Disordered" evidence="1">
    <location>
        <begin position="271"/>
        <end position="397"/>
    </location>
</feature>
<keyword evidence="2" id="KW-1133">Transmembrane helix</keyword>
<dbReference type="AlphaFoldDB" id="A0AAN7HPT7"/>
<feature type="transmembrane region" description="Helical" evidence="2">
    <location>
        <begin position="74"/>
        <end position="95"/>
    </location>
</feature>
<feature type="transmembrane region" description="Helical" evidence="2">
    <location>
        <begin position="12"/>
        <end position="34"/>
    </location>
</feature>
<reference evidence="3" key="2">
    <citation type="submission" date="2023-05" db="EMBL/GenBank/DDBJ databases">
        <authorList>
            <consortium name="Lawrence Berkeley National Laboratory"/>
            <person name="Steindorff A."/>
            <person name="Hensen N."/>
            <person name="Bonometti L."/>
            <person name="Westerberg I."/>
            <person name="Brannstrom I.O."/>
            <person name="Guillou S."/>
            <person name="Cros-Aarteil S."/>
            <person name="Calhoun S."/>
            <person name="Haridas S."/>
            <person name="Kuo A."/>
            <person name="Mondo S."/>
            <person name="Pangilinan J."/>
            <person name="Riley R."/>
            <person name="Labutti K."/>
            <person name="Andreopoulos B."/>
            <person name="Lipzen A."/>
            <person name="Chen C."/>
            <person name="Yanf M."/>
            <person name="Daum C."/>
            <person name="Ng V."/>
            <person name="Clum A."/>
            <person name="Ohm R."/>
            <person name="Martin F."/>
            <person name="Silar P."/>
            <person name="Natvig D."/>
            <person name="Lalanne C."/>
            <person name="Gautier V."/>
            <person name="Ament-Velasquez S.L."/>
            <person name="Kruys A."/>
            <person name="Hutchinson M.I."/>
            <person name="Powell A.J."/>
            <person name="Barry K."/>
            <person name="Miller A.N."/>
            <person name="Grigoriev I.V."/>
            <person name="Debuchy R."/>
            <person name="Gladieux P."/>
            <person name="Thoren M.H."/>
            <person name="Johannesson H."/>
        </authorList>
    </citation>
    <scope>NUCLEOTIDE SEQUENCE</scope>
    <source>
        <strain evidence="3">CBS 359.72</strain>
    </source>
</reference>
<protein>
    <submittedName>
        <fullName evidence="3">Uncharacterized protein</fullName>
    </submittedName>
</protein>
<gene>
    <name evidence="3" type="ORF">C7999DRAFT_32558</name>
</gene>
<feature type="transmembrane region" description="Helical" evidence="2">
    <location>
        <begin position="41"/>
        <end position="62"/>
    </location>
</feature>
<evidence type="ECO:0000313" key="4">
    <source>
        <dbReference type="Proteomes" id="UP001303647"/>
    </source>
</evidence>
<evidence type="ECO:0000256" key="1">
    <source>
        <dbReference type="SAM" id="MobiDB-lite"/>
    </source>
</evidence>
<accession>A0AAN7HPT7</accession>
<dbReference type="EMBL" id="MU857661">
    <property type="protein sequence ID" value="KAK4247084.1"/>
    <property type="molecule type" value="Genomic_DNA"/>
</dbReference>